<dbReference type="PROSITE" id="PS00211">
    <property type="entry name" value="ABC_TRANSPORTER_1"/>
    <property type="match status" value="1"/>
</dbReference>
<evidence type="ECO:0000313" key="5">
    <source>
        <dbReference type="EMBL" id="ASJ57567.1"/>
    </source>
</evidence>
<dbReference type="RefSeq" id="WP_088910972.1">
    <property type="nucleotide sequence ID" value="NZ_CP018145.1"/>
</dbReference>
<dbReference type="GO" id="GO:0098796">
    <property type="term" value="C:membrane protein complex"/>
    <property type="evidence" value="ECO:0007669"/>
    <property type="project" value="UniProtKB-ARBA"/>
</dbReference>
<protein>
    <submittedName>
        <fullName evidence="5">ABC transporter ATP-binding protein</fullName>
    </submittedName>
</protein>
<dbReference type="InterPro" id="IPR017871">
    <property type="entry name" value="ABC_transporter-like_CS"/>
</dbReference>
<reference evidence="5 6" key="1">
    <citation type="submission" date="2016-11" db="EMBL/GenBank/DDBJ databases">
        <authorList>
            <person name="Jaros S."/>
            <person name="Januszkiewicz K."/>
            <person name="Wedrychowicz H."/>
        </authorList>
    </citation>
    <scope>NUCLEOTIDE SEQUENCE [LARGE SCALE GENOMIC DNA]</scope>
    <source>
        <strain evidence="5 6">NF2</strain>
    </source>
</reference>
<accession>A0A220MR13</accession>
<dbReference type="AlphaFoldDB" id="A0A220MR13"/>
<dbReference type="GO" id="GO:0005524">
    <property type="term" value="F:ATP binding"/>
    <property type="evidence" value="ECO:0007669"/>
    <property type="project" value="UniProtKB-KW"/>
</dbReference>
<dbReference type="Pfam" id="PF00005">
    <property type="entry name" value="ABC_tran"/>
    <property type="match status" value="1"/>
</dbReference>
<feature type="domain" description="ABC transporter" evidence="4">
    <location>
        <begin position="5"/>
        <end position="241"/>
    </location>
</feature>
<dbReference type="Proteomes" id="UP000197781">
    <property type="component" value="Chromosome"/>
</dbReference>
<evidence type="ECO:0000256" key="2">
    <source>
        <dbReference type="ARBA" id="ARBA00022741"/>
    </source>
</evidence>
<dbReference type="GO" id="GO:0016887">
    <property type="term" value="F:ATP hydrolysis activity"/>
    <property type="evidence" value="ECO:0007669"/>
    <property type="project" value="InterPro"/>
</dbReference>
<dbReference type="GO" id="GO:0022857">
    <property type="term" value="F:transmembrane transporter activity"/>
    <property type="evidence" value="ECO:0007669"/>
    <property type="project" value="TreeGrafter"/>
</dbReference>
<dbReference type="SUPFAM" id="SSF52540">
    <property type="entry name" value="P-loop containing nucleoside triphosphate hydrolases"/>
    <property type="match status" value="1"/>
</dbReference>
<keyword evidence="3 5" id="KW-0067">ATP-binding</keyword>
<dbReference type="InterPro" id="IPR015854">
    <property type="entry name" value="ABC_transpr_LolD-like"/>
</dbReference>
<evidence type="ECO:0000256" key="3">
    <source>
        <dbReference type="ARBA" id="ARBA00022840"/>
    </source>
</evidence>
<dbReference type="GO" id="GO:0005886">
    <property type="term" value="C:plasma membrane"/>
    <property type="evidence" value="ECO:0007669"/>
    <property type="project" value="TreeGrafter"/>
</dbReference>
<dbReference type="InterPro" id="IPR027417">
    <property type="entry name" value="P-loop_NTPase"/>
</dbReference>
<organism evidence="5 6">
    <name type="scientific">Brevibacillus formosus</name>
    <dbReference type="NCBI Taxonomy" id="54913"/>
    <lineage>
        <taxon>Bacteria</taxon>
        <taxon>Bacillati</taxon>
        <taxon>Bacillota</taxon>
        <taxon>Bacilli</taxon>
        <taxon>Bacillales</taxon>
        <taxon>Paenibacillaceae</taxon>
        <taxon>Brevibacillus</taxon>
    </lineage>
</organism>
<dbReference type="KEGG" id="bfm:BP422_16075"/>
<keyword evidence="1" id="KW-0813">Transport</keyword>
<dbReference type="PROSITE" id="PS50893">
    <property type="entry name" value="ABC_TRANSPORTER_2"/>
    <property type="match status" value="1"/>
</dbReference>
<dbReference type="EMBL" id="CP018145">
    <property type="protein sequence ID" value="ASJ57567.1"/>
    <property type="molecule type" value="Genomic_DNA"/>
</dbReference>
<gene>
    <name evidence="5" type="ORF">BP422_16075</name>
</gene>
<dbReference type="CDD" id="cd03255">
    <property type="entry name" value="ABC_MJ0796_LolCDE_FtsE"/>
    <property type="match status" value="1"/>
</dbReference>
<dbReference type="FunFam" id="3.40.50.300:FF:000032">
    <property type="entry name" value="Export ABC transporter ATP-binding protein"/>
    <property type="match status" value="1"/>
</dbReference>
<keyword evidence="2" id="KW-0547">Nucleotide-binding</keyword>
<proteinExistence type="predicted"/>
<dbReference type="PANTHER" id="PTHR24220">
    <property type="entry name" value="IMPORT ATP-BINDING PROTEIN"/>
    <property type="match status" value="1"/>
</dbReference>
<dbReference type="InterPro" id="IPR017911">
    <property type="entry name" value="MacB-like_ATP-bd"/>
</dbReference>
<dbReference type="InterPro" id="IPR003593">
    <property type="entry name" value="AAA+_ATPase"/>
</dbReference>
<sequence length="243" mass="26878">MIITKNLDKIYKSGEQSLAIIKGVNLQINKGEFVAIMGPSGSGKSTLLHLLGGLDSPSNGELHIDGTAIPALSEKERAYFRRRKVGFIFQNYQLLPTMTVSENIAFTMNADGVPPRKQKHRISELIQSVSLEGKEHFFPSQLSGGQQQRVAIARALAMKPSLILADEPTGNLDRKMGKDILHLLSRLHHDAGLTIVMVTHDPYAAKFAERILFFKDGEIQSDHKLTEGEKDHVMEDVLAKLNA</sequence>
<evidence type="ECO:0000313" key="6">
    <source>
        <dbReference type="Proteomes" id="UP000197781"/>
    </source>
</evidence>
<dbReference type="InterPro" id="IPR003439">
    <property type="entry name" value="ABC_transporter-like_ATP-bd"/>
</dbReference>
<evidence type="ECO:0000256" key="1">
    <source>
        <dbReference type="ARBA" id="ARBA00022448"/>
    </source>
</evidence>
<dbReference type="PANTHER" id="PTHR24220:SF86">
    <property type="entry name" value="ABC TRANSPORTER ABCH.1"/>
    <property type="match status" value="1"/>
</dbReference>
<name>A0A220MR13_9BACL</name>
<dbReference type="Gene3D" id="3.40.50.300">
    <property type="entry name" value="P-loop containing nucleotide triphosphate hydrolases"/>
    <property type="match status" value="1"/>
</dbReference>
<dbReference type="SMART" id="SM00382">
    <property type="entry name" value="AAA"/>
    <property type="match status" value="1"/>
</dbReference>
<evidence type="ECO:0000259" key="4">
    <source>
        <dbReference type="PROSITE" id="PS50893"/>
    </source>
</evidence>